<gene>
    <name evidence="7" type="ORF">HPB51_021171</name>
</gene>
<feature type="compositionally biased region" description="Basic residues" evidence="5">
    <location>
        <begin position="552"/>
        <end position="568"/>
    </location>
</feature>
<protein>
    <recommendedName>
        <fullName evidence="6">SANT domain-containing protein</fullName>
    </recommendedName>
</protein>
<evidence type="ECO:0000313" key="8">
    <source>
        <dbReference type="Proteomes" id="UP000821866"/>
    </source>
</evidence>
<keyword evidence="8" id="KW-1185">Reference proteome</keyword>
<accession>A0A9J6F7I3</accession>
<evidence type="ECO:0000256" key="4">
    <source>
        <dbReference type="ARBA" id="ARBA00023242"/>
    </source>
</evidence>
<keyword evidence="4" id="KW-0539">Nucleus</keyword>
<sequence length="1081" mass="118281">MKSFKAKMKEVNPHILDVGDCCLHKVHNSFGRGLDAFGSDVEAAVVDAYYFLKSSAVRSSSLKAHQEALGLPENVFLRHLNSRWLTLGPAVGRFIEQFDAIKNVVLSSSSRRSGGKMRARLAEAFSDKAFYAKLLFVNNAFDLFKDFLTLFQGTETLVHRLFGEMVALVHKLCGRFMKAESYNPKTGKDLLLLQPSSSVNWKSKVEVGEDTEAAMASWEAAEKRAFRLGARSFYIKCTEYLLSRLPLDNTNLESLRCLHPDAQGRETSACDLRLLAARLPQVIEASKISALMDEFTLFQLKPIETFSLSVDQHWQKVFELKKADGSAKYPLLCKVIKALLCIPHGNADLERGFSENRRMLLERARLTIHNVNGIRQILSHAKRFGGDPSKFVVTPTIIKAVQGSSKRYRERIAAEESVAKRRCTDSSKSSEKDDAEQAVQAEVETAKKMICNAELLIGRGVKSKDFGDIESGHSLLAEGKSRLASALAKLTCAKKSVLLVVLSVQKRFVKGLRQYGKNFFKIRKELLSHKETADLVEFYYLWKKTPGAATSRPHRRHRRQNVLRRNRPSSRLTKVAQNEFAPTTASFIRGQKNKKRGLFITWFERFETRGTLSRIAIGYRVIVSCVGGGHRHLVRLLFWVSTHISAMTRPKKCNVRPQKFRTKHKFKGRRRKAPRTTAMNENAPTCARPDGGIDECASDSGCDEGIDAALSFVSASQKKLGFFEKDERQRDEVCATTVLCDTLLLTALVAADASSASEEEESADDSDSREVPAYMCQSCLATSSKEWFQTGKEGSVLCWDCCQQKKGTEAVRPLSSNEGDGASPFLFKPVDGDALNGKHVMRTRRNKENQNHTKGRSKHGSNNIGGDAASPENMDGALTANNRATLGGRKSPAASTADKDKKKKTNPDTPTKGKKRGRDDTAPASNALPTTPTTPNASPTEDSTEATAATTAIVVTAPSPVNEEEDKVTSASKKKKSEAAESPVDSPGGAEGLSSRSSSVGGGAASNEENAQDEPEGTSVSPPSVSPSPTVAPTPAVVPPATSIAEEPSQAASMPPQLPSPVEEERPSSQQPEPSPVANDG</sequence>
<evidence type="ECO:0000259" key="6">
    <source>
        <dbReference type="PROSITE" id="PS51293"/>
    </source>
</evidence>
<feature type="domain" description="SANT" evidence="6">
    <location>
        <begin position="508"/>
        <end position="547"/>
    </location>
</feature>
<evidence type="ECO:0000256" key="1">
    <source>
        <dbReference type="ARBA" id="ARBA00004123"/>
    </source>
</evidence>
<dbReference type="VEuPathDB" id="VectorBase:LOC119159479"/>
<dbReference type="InterPro" id="IPR017884">
    <property type="entry name" value="SANT_dom"/>
</dbReference>
<dbReference type="PROSITE" id="PS51293">
    <property type="entry name" value="SANT"/>
    <property type="match status" value="1"/>
</dbReference>
<comment type="subcellular location">
    <subcellularLocation>
        <location evidence="1">Nucleus</location>
    </subcellularLocation>
</comment>
<dbReference type="PANTHER" id="PTHR13859:SF11">
    <property type="entry name" value="GRUNGE, ISOFORM J"/>
    <property type="match status" value="1"/>
</dbReference>
<dbReference type="AlphaFoldDB" id="A0A9J6F7I3"/>
<evidence type="ECO:0000256" key="2">
    <source>
        <dbReference type="ARBA" id="ARBA00023015"/>
    </source>
</evidence>
<name>A0A9J6F7I3_RHIMP</name>
<feature type="region of interest" description="Disordered" evidence="5">
    <location>
        <begin position="810"/>
        <end position="1081"/>
    </location>
</feature>
<feature type="region of interest" description="Disordered" evidence="5">
    <location>
        <begin position="548"/>
        <end position="568"/>
    </location>
</feature>
<dbReference type="PANTHER" id="PTHR13859">
    <property type="entry name" value="ATROPHIN-RELATED"/>
    <property type="match status" value="1"/>
</dbReference>
<proteinExistence type="predicted"/>
<keyword evidence="2" id="KW-0805">Transcription regulation</keyword>
<reference evidence="7" key="2">
    <citation type="submission" date="2021-09" db="EMBL/GenBank/DDBJ databases">
        <authorList>
            <person name="Jia N."/>
            <person name="Wang J."/>
            <person name="Shi W."/>
            <person name="Du L."/>
            <person name="Sun Y."/>
            <person name="Zhan W."/>
            <person name="Jiang J."/>
            <person name="Wang Q."/>
            <person name="Zhang B."/>
            <person name="Ji P."/>
            <person name="Sakyi L.B."/>
            <person name="Cui X."/>
            <person name="Yuan T."/>
            <person name="Jiang B."/>
            <person name="Yang W."/>
            <person name="Lam T.T.-Y."/>
            <person name="Chang Q."/>
            <person name="Ding S."/>
            <person name="Wang X."/>
            <person name="Zhu J."/>
            <person name="Ruan X."/>
            <person name="Zhao L."/>
            <person name="Wei J."/>
            <person name="Que T."/>
            <person name="Du C."/>
            <person name="Cheng J."/>
            <person name="Dai P."/>
            <person name="Han X."/>
            <person name="Huang E."/>
            <person name="Gao Y."/>
            <person name="Liu J."/>
            <person name="Shao H."/>
            <person name="Ye R."/>
            <person name="Li L."/>
            <person name="Wei W."/>
            <person name="Wang X."/>
            <person name="Wang C."/>
            <person name="Huo Q."/>
            <person name="Li W."/>
            <person name="Guo W."/>
            <person name="Chen H."/>
            <person name="Chen S."/>
            <person name="Zhou L."/>
            <person name="Zhou L."/>
            <person name="Ni X."/>
            <person name="Tian J."/>
            <person name="Zhou Y."/>
            <person name="Sheng Y."/>
            <person name="Liu T."/>
            <person name="Pan Y."/>
            <person name="Xia L."/>
            <person name="Li J."/>
            <person name="Zhao F."/>
            <person name="Cao W."/>
        </authorList>
    </citation>
    <scope>NUCLEOTIDE SEQUENCE</scope>
    <source>
        <strain evidence="7">Rmic-2018</strain>
        <tissue evidence="7">Larvae</tissue>
    </source>
</reference>
<reference evidence="7" key="1">
    <citation type="journal article" date="2020" name="Cell">
        <title>Large-Scale Comparative Analyses of Tick Genomes Elucidate Their Genetic Diversity and Vector Capacities.</title>
        <authorList>
            <consortium name="Tick Genome and Microbiome Consortium (TIGMIC)"/>
            <person name="Jia N."/>
            <person name="Wang J."/>
            <person name="Shi W."/>
            <person name="Du L."/>
            <person name="Sun Y."/>
            <person name="Zhan W."/>
            <person name="Jiang J.F."/>
            <person name="Wang Q."/>
            <person name="Zhang B."/>
            <person name="Ji P."/>
            <person name="Bell-Sakyi L."/>
            <person name="Cui X.M."/>
            <person name="Yuan T.T."/>
            <person name="Jiang B.G."/>
            <person name="Yang W.F."/>
            <person name="Lam T.T."/>
            <person name="Chang Q.C."/>
            <person name="Ding S.J."/>
            <person name="Wang X.J."/>
            <person name="Zhu J.G."/>
            <person name="Ruan X.D."/>
            <person name="Zhao L."/>
            <person name="Wei J.T."/>
            <person name="Ye R.Z."/>
            <person name="Que T.C."/>
            <person name="Du C.H."/>
            <person name="Zhou Y.H."/>
            <person name="Cheng J.X."/>
            <person name="Dai P.F."/>
            <person name="Guo W.B."/>
            <person name="Han X.H."/>
            <person name="Huang E.J."/>
            <person name="Li L.F."/>
            <person name="Wei W."/>
            <person name="Gao Y.C."/>
            <person name="Liu J.Z."/>
            <person name="Shao H.Z."/>
            <person name="Wang X."/>
            <person name="Wang C.C."/>
            <person name="Yang T.C."/>
            <person name="Huo Q.B."/>
            <person name="Li W."/>
            <person name="Chen H.Y."/>
            <person name="Chen S.E."/>
            <person name="Zhou L.G."/>
            <person name="Ni X.B."/>
            <person name="Tian J.H."/>
            <person name="Sheng Y."/>
            <person name="Liu T."/>
            <person name="Pan Y.S."/>
            <person name="Xia L.Y."/>
            <person name="Li J."/>
            <person name="Zhao F."/>
            <person name="Cao W.C."/>
        </authorList>
    </citation>
    <scope>NUCLEOTIDE SEQUENCE</scope>
    <source>
        <strain evidence="7">Rmic-2018</strain>
    </source>
</reference>
<dbReference type="CDD" id="cd11661">
    <property type="entry name" value="SANT_MTA3_like"/>
    <property type="match status" value="1"/>
</dbReference>
<organism evidence="7 8">
    <name type="scientific">Rhipicephalus microplus</name>
    <name type="common">Cattle tick</name>
    <name type="synonym">Boophilus microplus</name>
    <dbReference type="NCBI Taxonomy" id="6941"/>
    <lineage>
        <taxon>Eukaryota</taxon>
        <taxon>Metazoa</taxon>
        <taxon>Ecdysozoa</taxon>
        <taxon>Arthropoda</taxon>
        <taxon>Chelicerata</taxon>
        <taxon>Arachnida</taxon>
        <taxon>Acari</taxon>
        <taxon>Parasitiformes</taxon>
        <taxon>Ixodida</taxon>
        <taxon>Ixodoidea</taxon>
        <taxon>Ixodidae</taxon>
        <taxon>Rhipicephalinae</taxon>
        <taxon>Rhipicephalus</taxon>
        <taxon>Boophilus</taxon>
    </lineage>
</organism>
<dbReference type="Proteomes" id="UP000821866">
    <property type="component" value="Chromosome 1"/>
</dbReference>
<feature type="compositionally biased region" description="Pro residues" evidence="5">
    <location>
        <begin position="1024"/>
        <end position="1038"/>
    </location>
</feature>
<dbReference type="EMBL" id="JABSTU010000001">
    <property type="protein sequence ID" value="KAH8042087.1"/>
    <property type="molecule type" value="Genomic_DNA"/>
</dbReference>
<comment type="caution">
    <text evidence="7">The sequence shown here is derived from an EMBL/GenBank/DDBJ whole genome shotgun (WGS) entry which is preliminary data.</text>
</comment>
<dbReference type="VEuPathDB" id="VectorBase:LOC119175773"/>
<dbReference type="GO" id="GO:0003714">
    <property type="term" value="F:transcription corepressor activity"/>
    <property type="evidence" value="ECO:0007669"/>
    <property type="project" value="TreeGrafter"/>
</dbReference>
<evidence type="ECO:0000256" key="5">
    <source>
        <dbReference type="SAM" id="MobiDB-lite"/>
    </source>
</evidence>
<dbReference type="SUPFAM" id="SSF46689">
    <property type="entry name" value="Homeodomain-like"/>
    <property type="match status" value="1"/>
</dbReference>
<dbReference type="InterPro" id="IPR009057">
    <property type="entry name" value="Homeodomain-like_sf"/>
</dbReference>
<keyword evidence="3" id="KW-0804">Transcription</keyword>
<dbReference type="Gene3D" id="1.10.10.60">
    <property type="entry name" value="Homeodomain-like"/>
    <property type="match status" value="1"/>
</dbReference>
<evidence type="ECO:0000256" key="3">
    <source>
        <dbReference type="ARBA" id="ARBA00023163"/>
    </source>
</evidence>
<evidence type="ECO:0000313" key="7">
    <source>
        <dbReference type="EMBL" id="KAH8042087.1"/>
    </source>
</evidence>
<feature type="compositionally biased region" description="Low complexity" evidence="5">
    <location>
        <begin position="922"/>
        <end position="961"/>
    </location>
</feature>
<dbReference type="GO" id="GO:0005634">
    <property type="term" value="C:nucleus"/>
    <property type="evidence" value="ECO:0007669"/>
    <property type="project" value="UniProtKB-SubCell"/>
</dbReference>
<dbReference type="FunFam" id="1.10.10.60:FF:000052">
    <property type="entry name" value="Arginine-glutamic acid dipeptide (RE) repeats"/>
    <property type="match status" value="1"/>
</dbReference>